<evidence type="ECO:0000313" key="5">
    <source>
        <dbReference type="EMBL" id="TXF88588.1"/>
    </source>
</evidence>
<dbReference type="PROSITE" id="PS51123">
    <property type="entry name" value="OMPA_2"/>
    <property type="match status" value="1"/>
</dbReference>
<dbReference type="PANTHER" id="PTHR30329:SF21">
    <property type="entry name" value="LIPOPROTEIN YIAD-RELATED"/>
    <property type="match status" value="1"/>
</dbReference>
<dbReference type="PROSITE" id="PS51257">
    <property type="entry name" value="PROKAR_LIPOPROTEIN"/>
    <property type="match status" value="1"/>
</dbReference>
<evidence type="ECO:0000313" key="6">
    <source>
        <dbReference type="Proteomes" id="UP000321907"/>
    </source>
</evidence>
<dbReference type="SUPFAM" id="SSF103088">
    <property type="entry name" value="OmpA-like"/>
    <property type="match status" value="1"/>
</dbReference>
<dbReference type="RefSeq" id="WP_147931388.1">
    <property type="nucleotide sequence ID" value="NZ_VOXD01000021.1"/>
</dbReference>
<accession>A0A5C7FR74</accession>
<dbReference type="InterPro" id="IPR006665">
    <property type="entry name" value="OmpA-like"/>
</dbReference>
<keyword evidence="6" id="KW-1185">Reference proteome</keyword>
<evidence type="ECO:0000259" key="4">
    <source>
        <dbReference type="PROSITE" id="PS51123"/>
    </source>
</evidence>
<feature type="signal peptide" evidence="3">
    <location>
        <begin position="1"/>
        <end position="21"/>
    </location>
</feature>
<keyword evidence="1" id="KW-0472">Membrane</keyword>
<dbReference type="Proteomes" id="UP000321907">
    <property type="component" value="Unassembled WGS sequence"/>
</dbReference>
<sequence>MRTTLTITLLSLLFLTSCNQAKVKELEVKLSSSEQQREMLATQLESVQRTNGDLLNRMEDLSVISKEGATSIRESLQSISGQTSYIRDLNTSIQRKDSLNLALVMNLKRSLDDVGGEDIDVEVRGGKVHVSISDKMLFNSGSARVNATAERVLENISTVLNDHRDLNVIVEGHTDNVPVNINGVQDNWELSTRRATAVVRKLVDKFYVDPARLSASGRAEFDPRGDNTTAEGRAKNRRTEIVITPNLDEFFQLAKDNGVAG</sequence>
<dbReference type="PANTHER" id="PTHR30329">
    <property type="entry name" value="STATOR ELEMENT OF FLAGELLAR MOTOR COMPLEX"/>
    <property type="match status" value="1"/>
</dbReference>
<dbReference type="AlphaFoldDB" id="A0A5C7FR74"/>
<name>A0A5C7FR74_9BACT</name>
<evidence type="ECO:0000256" key="3">
    <source>
        <dbReference type="SAM" id="SignalP"/>
    </source>
</evidence>
<keyword evidence="3" id="KW-0732">Signal</keyword>
<dbReference type="Gene3D" id="3.30.1330.60">
    <property type="entry name" value="OmpA-like domain"/>
    <property type="match status" value="1"/>
</dbReference>
<proteinExistence type="predicted"/>
<reference evidence="5 6" key="1">
    <citation type="submission" date="2019-08" db="EMBL/GenBank/DDBJ databases">
        <title>Lewinella sp. strain SSH13 Genome sequencing and assembly.</title>
        <authorList>
            <person name="Kim I."/>
        </authorList>
    </citation>
    <scope>NUCLEOTIDE SEQUENCE [LARGE SCALE GENOMIC DNA]</scope>
    <source>
        <strain evidence="5 6">SSH13</strain>
    </source>
</reference>
<feature type="domain" description="OmpA-like" evidence="4">
    <location>
        <begin position="125"/>
        <end position="247"/>
    </location>
</feature>
<dbReference type="CDD" id="cd07185">
    <property type="entry name" value="OmpA_C-like"/>
    <property type="match status" value="1"/>
</dbReference>
<feature type="coiled-coil region" evidence="2">
    <location>
        <begin position="23"/>
        <end position="50"/>
    </location>
</feature>
<evidence type="ECO:0000256" key="1">
    <source>
        <dbReference type="PROSITE-ProRule" id="PRU00473"/>
    </source>
</evidence>
<dbReference type="GO" id="GO:0016020">
    <property type="term" value="C:membrane"/>
    <property type="evidence" value="ECO:0007669"/>
    <property type="project" value="UniProtKB-UniRule"/>
</dbReference>
<organism evidence="5 6">
    <name type="scientific">Neolewinella aurantiaca</name>
    <dbReference type="NCBI Taxonomy" id="2602767"/>
    <lineage>
        <taxon>Bacteria</taxon>
        <taxon>Pseudomonadati</taxon>
        <taxon>Bacteroidota</taxon>
        <taxon>Saprospiria</taxon>
        <taxon>Saprospirales</taxon>
        <taxon>Lewinellaceae</taxon>
        <taxon>Neolewinella</taxon>
    </lineage>
</organism>
<gene>
    <name evidence="5" type="ORF">FUA23_14060</name>
</gene>
<feature type="chain" id="PRO_5022858696" evidence="3">
    <location>
        <begin position="22"/>
        <end position="261"/>
    </location>
</feature>
<dbReference type="EMBL" id="VOXD01000021">
    <property type="protein sequence ID" value="TXF88588.1"/>
    <property type="molecule type" value="Genomic_DNA"/>
</dbReference>
<dbReference type="Pfam" id="PF00691">
    <property type="entry name" value="OmpA"/>
    <property type="match status" value="1"/>
</dbReference>
<dbReference type="InterPro" id="IPR050330">
    <property type="entry name" value="Bact_OuterMem_StrucFunc"/>
</dbReference>
<dbReference type="OrthoDB" id="9815217at2"/>
<protein>
    <submittedName>
        <fullName evidence="5">OmpA family protein</fullName>
    </submittedName>
</protein>
<keyword evidence="2" id="KW-0175">Coiled coil</keyword>
<evidence type="ECO:0000256" key="2">
    <source>
        <dbReference type="SAM" id="Coils"/>
    </source>
</evidence>
<comment type="caution">
    <text evidence="5">The sequence shown here is derived from an EMBL/GenBank/DDBJ whole genome shotgun (WGS) entry which is preliminary data.</text>
</comment>
<dbReference type="InterPro" id="IPR036737">
    <property type="entry name" value="OmpA-like_sf"/>
</dbReference>